<feature type="domain" description="FAD/NAD(P)-binding" evidence="5">
    <location>
        <begin position="5"/>
        <end position="303"/>
    </location>
</feature>
<proteinExistence type="predicted"/>
<keyword evidence="4" id="KW-0560">Oxidoreductase</keyword>
<evidence type="ECO:0000259" key="5">
    <source>
        <dbReference type="Pfam" id="PF07992"/>
    </source>
</evidence>
<feature type="domain" description="Reductase C-terminal" evidence="6">
    <location>
        <begin position="331"/>
        <end position="414"/>
    </location>
</feature>
<accession>A0A4Q7N6U2</accession>
<dbReference type="Proteomes" id="UP000292445">
    <property type="component" value="Unassembled WGS sequence"/>
</dbReference>
<evidence type="ECO:0000256" key="3">
    <source>
        <dbReference type="ARBA" id="ARBA00022827"/>
    </source>
</evidence>
<dbReference type="InterPro" id="IPR028202">
    <property type="entry name" value="Reductase_C"/>
</dbReference>
<keyword evidence="7" id="KW-0223">Dioxygenase</keyword>
<evidence type="ECO:0000313" key="8">
    <source>
        <dbReference type="Proteomes" id="UP000292445"/>
    </source>
</evidence>
<dbReference type="SUPFAM" id="SSF55424">
    <property type="entry name" value="FAD/NAD-linked reductases, dimerisation (C-terminal) domain"/>
    <property type="match status" value="1"/>
</dbReference>
<dbReference type="Pfam" id="PF07992">
    <property type="entry name" value="Pyr_redox_2"/>
    <property type="match status" value="1"/>
</dbReference>
<dbReference type="PRINTS" id="PR00411">
    <property type="entry name" value="PNDRDTASEI"/>
</dbReference>
<dbReference type="GO" id="GO:0005737">
    <property type="term" value="C:cytoplasm"/>
    <property type="evidence" value="ECO:0007669"/>
    <property type="project" value="TreeGrafter"/>
</dbReference>
<dbReference type="OrthoDB" id="9769238at2"/>
<dbReference type="InterPro" id="IPR023753">
    <property type="entry name" value="FAD/NAD-binding_dom"/>
</dbReference>
<keyword evidence="8" id="KW-1185">Reference proteome</keyword>
<dbReference type="SUPFAM" id="SSF51905">
    <property type="entry name" value="FAD/NAD(P)-binding domain"/>
    <property type="match status" value="2"/>
</dbReference>
<sequence>MMPGVVIVGAGHAGARCAHALRQAGYAGPVTLLGDEGAEPYERPPLSKSFLLEDGRLAPIAPADSYAAAGIVLRPSARAAAIDPAARRVELADGASIAYRHLVLATGSVARMPAFAGLAPGDVLALRNAADAARLRQALRPGQRVLLIGGGFVGLEVAASATRLGCRVTVVEKQPRLLPRAVSAWAAGRVLALHAGQGVEVKLGCAPLDIGRAGAAFQYVLDDGTRGEADVVLAGMGATPDVALAAHAGLALNPPPVHGVLVDEACRTSAQGIYAIGDIAAPRDAGGGCRVRLESWENAERQAARAAATIARAEQGGGPQSAEPAADDAPWFWTDQFDMNLQIIGWPAGAVRHVAREAGTGKAVGFHFDAAGVLVGAELFNSGRERRVVRQLVAAGRGVDAEELADPAVPLAAALRNAQQRGRAPGHSRS</sequence>
<keyword evidence="2" id="KW-0285">Flavoprotein</keyword>
<dbReference type="InterPro" id="IPR036188">
    <property type="entry name" value="FAD/NAD-bd_sf"/>
</dbReference>
<evidence type="ECO:0000256" key="2">
    <source>
        <dbReference type="ARBA" id="ARBA00022630"/>
    </source>
</evidence>
<evidence type="ECO:0000259" key="6">
    <source>
        <dbReference type="Pfam" id="PF14759"/>
    </source>
</evidence>
<keyword evidence="3" id="KW-0274">FAD</keyword>
<protein>
    <submittedName>
        <fullName evidence="7">3-phenylpropionate/trans-cinnamate dioxygenase ferredoxin reductase subunit/anthranilate 1,2-dioxygenase ferredoxin reductase subunit</fullName>
    </submittedName>
</protein>
<reference evidence="7 8" key="1">
    <citation type="submission" date="2019-02" db="EMBL/GenBank/DDBJ databases">
        <title>Genomic Encyclopedia of Type Strains, Phase IV (KMG-IV): sequencing the most valuable type-strain genomes for metagenomic binning, comparative biology and taxonomic classification.</title>
        <authorList>
            <person name="Goeker M."/>
        </authorList>
    </citation>
    <scope>NUCLEOTIDE SEQUENCE [LARGE SCALE GENOMIC DNA]</scope>
    <source>
        <strain evidence="7 8">K24</strain>
    </source>
</reference>
<dbReference type="EMBL" id="SGXC01000004">
    <property type="protein sequence ID" value="RZS77073.1"/>
    <property type="molecule type" value="Genomic_DNA"/>
</dbReference>
<comment type="cofactor">
    <cofactor evidence="1">
        <name>FAD</name>
        <dbReference type="ChEBI" id="CHEBI:57692"/>
    </cofactor>
</comment>
<name>A0A4Q7N6U2_9BURK</name>
<dbReference type="PANTHER" id="PTHR43557:SF2">
    <property type="entry name" value="RIESKE DOMAIN-CONTAINING PROTEIN-RELATED"/>
    <property type="match status" value="1"/>
</dbReference>
<dbReference type="PANTHER" id="PTHR43557">
    <property type="entry name" value="APOPTOSIS-INDUCING FACTOR 1"/>
    <property type="match status" value="1"/>
</dbReference>
<dbReference type="PRINTS" id="PR00368">
    <property type="entry name" value="FADPNR"/>
</dbReference>
<organism evidence="7 8">
    <name type="scientific">Pigmentiphaga kullae</name>
    <dbReference type="NCBI Taxonomy" id="151784"/>
    <lineage>
        <taxon>Bacteria</taxon>
        <taxon>Pseudomonadati</taxon>
        <taxon>Pseudomonadota</taxon>
        <taxon>Betaproteobacteria</taxon>
        <taxon>Burkholderiales</taxon>
        <taxon>Alcaligenaceae</taxon>
        <taxon>Pigmentiphaga</taxon>
    </lineage>
</organism>
<evidence type="ECO:0000256" key="4">
    <source>
        <dbReference type="ARBA" id="ARBA00023002"/>
    </source>
</evidence>
<dbReference type="Gene3D" id="3.50.50.60">
    <property type="entry name" value="FAD/NAD(P)-binding domain"/>
    <property type="match status" value="2"/>
</dbReference>
<dbReference type="InterPro" id="IPR050446">
    <property type="entry name" value="FAD-oxidoreductase/Apoptosis"/>
</dbReference>
<dbReference type="GO" id="GO:0016651">
    <property type="term" value="F:oxidoreductase activity, acting on NAD(P)H"/>
    <property type="evidence" value="ECO:0007669"/>
    <property type="project" value="TreeGrafter"/>
</dbReference>
<dbReference type="GO" id="GO:0051213">
    <property type="term" value="F:dioxygenase activity"/>
    <property type="evidence" value="ECO:0007669"/>
    <property type="project" value="UniProtKB-KW"/>
</dbReference>
<gene>
    <name evidence="7" type="ORF">EV675_5799</name>
</gene>
<dbReference type="Gene3D" id="3.30.390.30">
    <property type="match status" value="1"/>
</dbReference>
<evidence type="ECO:0000313" key="7">
    <source>
        <dbReference type="EMBL" id="RZS77073.1"/>
    </source>
</evidence>
<dbReference type="AlphaFoldDB" id="A0A4Q7N6U2"/>
<dbReference type="RefSeq" id="WP_130362124.1">
    <property type="nucleotide sequence ID" value="NZ_SGXC01000004.1"/>
</dbReference>
<comment type="caution">
    <text evidence="7">The sequence shown here is derived from an EMBL/GenBank/DDBJ whole genome shotgun (WGS) entry which is preliminary data.</text>
</comment>
<evidence type="ECO:0000256" key="1">
    <source>
        <dbReference type="ARBA" id="ARBA00001974"/>
    </source>
</evidence>
<dbReference type="InterPro" id="IPR016156">
    <property type="entry name" value="FAD/NAD-linked_Rdtase_dimer_sf"/>
</dbReference>
<dbReference type="Pfam" id="PF14759">
    <property type="entry name" value="Reductase_C"/>
    <property type="match status" value="1"/>
</dbReference>